<keyword evidence="1" id="KW-1133">Transmembrane helix</keyword>
<name>A0A395JGJ7_9GAMM</name>
<dbReference type="EMBL" id="QNRT01000005">
    <property type="protein sequence ID" value="RBP48943.1"/>
    <property type="molecule type" value="Genomic_DNA"/>
</dbReference>
<keyword evidence="1" id="KW-0472">Membrane</keyword>
<proteinExistence type="predicted"/>
<feature type="transmembrane region" description="Helical" evidence="1">
    <location>
        <begin position="85"/>
        <end position="107"/>
    </location>
</feature>
<feature type="transmembrane region" description="Helical" evidence="1">
    <location>
        <begin position="12"/>
        <end position="33"/>
    </location>
</feature>
<keyword evidence="1" id="KW-0812">Transmembrane</keyword>
<dbReference type="RefSeq" id="WP_113955530.1">
    <property type="nucleotide sequence ID" value="NZ_QNRT01000005.1"/>
</dbReference>
<keyword evidence="3" id="KW-1185">Reference proteome</keyword>
<reference evidence="2 3" key="1">
    <citation type="submission" date="2018-06" db="EMBL/GenBank/DDBJ databases">
        <title>Genomic Encyclopedia of Type Strains, Phase IV (KMG-IV): sequencing the most valuable type-strain genomes for metagenomic binning, comparative biology and taxonomic classification.</title>
        <authorList>
            <person name="Goeker M."/>
        </authorList>
    </citation>
    <scope>NUCLEOTIDE SEQUENCE [LARGE SCALE GENOMIC DNA]</scope>
    <source>
        <strain evidence="2 3">DSM 24032</strain>
    </source>
</reference>
<evidence type="ECO:0000313" key="2">
    <source>
        <dbReference type="EMBL" id="RBP48943.1"/>
    </source>
</evidence>
<evidence type="ECO:0000256" key="1">
    <source>
        <dbReference type="SAM" id="Phobius"/>
    </source>
</evidence>
<dbReference type="Proteomes" id="UP000253083">
    <property type="component" value="Unassembled WGS sequence"/>
</dbReference>
<dbReference type="AlphaFoldDB" id="A0A395JGJ7"/>
<dbReference type="OrthoDB" id="5457135at2"/>
<organism evidence="2 3">
    <name type="scientific">Arenicella xantha</name>
    <dbReference type="NCBI Taxonomy" id="644221"/>
    <lineage>
        <taxon>Bacteria</taxon>
        <taxon>Pseudomonadati</taxon>
        <taxon>Pseudomonadota</taxon>
        <taxon>Gammaproteobacteria</taxon>
        <taxon>Arenicellales</taxon>
        <taxon>Arenicellaceae</taxon>
        <taxon>Arenicella</taxon>
    </lineage>
</organism>
<accession>A0A395JGJ7</accession>
<sequence length="144" mass="15468">MNSDYLKIAGGLSFVVAFVHLLIPVGGPAWYRFFGAGEHMASMAEQGLLQPTVVTLAIAAVLALWGAYAWSAAGILPAFPVLKSALVLITSIYLLRGILGLVAPFISDHPQVTQNSVGFWVWSSIICLVFGLVHLKGVVDKWFV</sequence>
<feature type="transmembrane region" description="Helical" evidence="1">
    <location>
        <begin position="119"/>
        <end position="139"/>
    </location>
</feature>
<gene>
    <name evidence="2" type="ORF">DFR28_105283</name>
</gene>
<protein>
    <submittedName>
        <fullName evidence="2">Uncharacterized protein</fullName>
    </submittedName>
</protein>
<feature type="transmembrane region" description="Helical" evidence="1">
    <location>
        <begin position="53"/>
        <end position="73"/>
    </location>
</feature>
<comment type="caution">
    <text evidence="2">The sequence shown here is derived from an EMBL/GenBank/DDBJ whole genome shotgun (WGS) entry which is preliminary data.</text>
</comment>
<evidence type="ECO:0000313" key="3">
    <source>
        <dbReference type="Proteomes" id="UP000253083"/>
    </source>
</evidence>
<dbReference type="InParanoid" id="A0A395JGJ7"/>